<feature type="domain" description="GGDEF" evidence="8">
    <location>
        <begin position="409"/>
        <end position="539"/>
    </location>
</feature>
<dbReference type="PANTHER" id="PTHR45138:SF9">
    <property type="entry name" value="DIGUANYLATE CYCLASE DGCM-RELATED"/>
    <property type="match status" value="1"/>
</dbReference>
<dbReference type="OrthoDB" id="9804955at2"/>
<dbReference type="SUPFAM" id="SSF55073">
    <property type="entry name" value="Nucleotide cyclase"/>
    <property type="match status" value="1"/>
</dbReference>
<dbReference type="STRING" id="1526.SAMN02910262_01366"/>
<dbReference type="InterPro" id="IPR000160">
    <property type="entry name" value="GGDEF_dom"/>
</dbReference>
<dbReference type="Gene3D" id="3.30.70.270">
    <property type="match status" value="1"/>
</dbReference>
<gene>
    <name evidence="9" type="ORF">SAMN04487771_10535</name>
</gene>
<evidence type="ECO:0000256" key="3">
    <source>
        <dbReference type="ARBA" id="ARBA00022692"/>
    </source>
</evidence>
<evidence type="ECO:0000256" key="6">
    <source>
        <dbReference type="SAM" id="Phobius"/>
    </source>
</evidence>
<dbReference type="NCBIfam" id="TIGR00254">
    <property type="entry name" value="GGDEF"/>
    <property type="match status" value="1"/>
</dbReference>
<dbReference type="Pfam" id="PF02743">
    <property type="entry name" value="dCache_1"/>
    <property type="match status" value="1"/>
</dbReference>
<dbReference type="InterPro" id="IPR029787">
    <property type="entry name" value="Nucleotide_cyclase"/>
</dbReference>
<dbReference type="EMBL" id="FOIL01000053">
    <property type="protein sequence ID" value="SET84859.1"/>
    <property type="molecule type" value="Genomic_DNA"/>
</dbReference>
<dbReference type="PROSITE" id="PS50885">
    <property type="entry name" value="HAMP"/>
    <property type="match status" value="1"/>
</dbReference>
<dbReference type="RefSeq" id="WP_074650243.1">
    <property type="nucleotide sequence ID" value="NZ_FOIL01000053.1"/>
</dbReference>
<dbReference type="Gene3D" id="6.10.340.10">
    <property type="match status" value="1"/>
</dbReference>
<sequence length="539" mass="62090">MRSIRTKITTVTICAIVFTMIIATVFGLTAIRNIGTGSAEQTMLLLCESGQKNINSYLEDVEQEVRTISVYVESDLDGLENEKLQAHLDRVSDFFRKVLYRTNGIKTYYYRIDPSVSPVVKGFWYVRDAGRGFQEHEVTDITKYDTEDTTQLVWFSVPKAKGKPVWLPNYLTENLNERVISYNSPVYYKGRFVGVIGIEMDYRFITDQIDHITLFENGYAFINDSQGRLVYHPRMDVNEMETLPAVPTGLESDERVIHYRYEDVEKIAVSLPLINGNRLNVSAPMAEIDRTWKQWTNMMVVVFGLLVLVFITIFMRYTRRITKPLEDLTKVAEQIDAGNYDQKLEYTGKDEIGQLTQTINRVTANLKKYISDLNDLAYADALTVLHNKGAFDIWLGKLQAQAHEADGTTEFAICIFDCNNLKIINDQNGHDKGDIYLKETARVICEVYRHSPVFRIGGDEFAAILVGDDYCNREELLRIFDSRCQETRERENEEWKKVNVARGMAVYDAGEDESVHDVVRRADKKMYENKWESKKGIPR</sequence>
<keyword evidence="5 6" id="KW-0472">Membrane</keyword>
<dbReference type="PANTHER" id="PTHR45138">
    <property type="entry name" value="REGULATORY COMPONENTS OF SENSORY TRANSDUCTION SYSTEM"/>
    <property type="match status" value="1"/>
</dbReference>
<keyword evidence="10" id="KW-1185">Reference proteome</keyword>
<dbReference type="GO" id="GO:0052621">
    <property type="term" value="F:diguanylate cyclase activity"/>
    <property type="evidence" value="ECO:0007669"/>
    <property type="project" value="TreeGrafter"/>
</dbReference>
<proteinExistence type="predicted"/>
<dbReference type="eggNOG" id="COG2199">
    <property type="taxonomic scope" value="Bacteria"/>
</dbReference>
<dbReference type="CDD" id="cd01949">
    <property type="entry name" value="GGDEF"/>
    <property type="match status" value="1"/>
</dbReference>
<comment type="subcellular location">
    <subcellularLocation>
        <location evidence="1">Cell membrane</location>
        <topology evidence="1">Multi-pass membrane protein</topology>
    </subcellularLocation>
</comment>
<evidence type="ECO:0000259" key="7">
    <source>
        <dbReference type="PROSITE" id="PS50885"/>
    </source>
</evidence>
<keyword evidence="2" id="KW-1003">Cell membrane</keyword>
<evidence type="ECO:0000313" key="10">
    <source>
        <dbReference type="Proteomes" id="UP000199820"/>
    </source>
</evidence>
<feature type="transmembrane region" description="Helical" evidence="6">
    <location>
        <begin position="295"/>
        <end position="315"/>
    </location>
</feature>
<evidence type="ECO:0000313" key="9">
    <source>
        <dbReference type="EMBL" id="SET84859.1"/>
    </source>
</evidence>
<evidence type="ECO:0000256" key="2">
    <source>
        <dbReference type="ARBA" id="ARBA00022475"/>
    </source>
</evidence>
<dbReference type="GO" id="GO:0005886">
    <property type="term" value="C:plasma membrane"/>
    <property type="evidence" value="ECO:0007669"/>
    <property type="project" value="UniProtKB-SubCell"/>
</dbReference>
<dbReference type="GO" id="GO:0007165">
    <property type="term" value="P:signal transduction"/>
    <property type="evidence" value="ECO:0007669"/>
    <property type="project" value="InterPro"/>
</dbReference>
<dbReference type="CDD" id="cd12913">
    <property type="entry name" value="PDC1_MCP_like"/>
    <property type="match status" value="1"/>
</dbReference>
<dbReference type="PROSITE" id="PS50887">
    <property type="entry name" value="GGDEF"/>
    <property type="match status" value="1"/>
</dbReference>
<protein>
    <submittedName>
        <fullName evidence="9">Diguanylate cyclase (GGDEF) domain-containing protein</fullName>
    </submittedName>
</protein>
<accession>A0A1I0HLT3</accession>
<dbReference type="Pfam" id="PF00990">
    <property type="entry name" value="GGDEF"/>
    <property type="match status" value="1"/>
</dbReference>
<dbReference type="SMART" id="SM00304">
    <property type="entry name" value="HAMP"/>
    <property type="match status" value="1"/>
</dbReference>
<keyword evidence="4 6" id="KW-1133">Transmembrane helix</keyword>
<organism evidence="9 10">
    <name type="scientific">[Clostridium] aminophilum</name>
    <dbReference type="NCBI Taxonomy" id="1526"/>
    <lineage>
        <taxon>Bacteria</taxon>
        <taxon>Bacillati</taxon>
        <taxon>Bacillota</taxon>
        <taxon>Clostridia</taxon>
        <taxon>Lachnospirales</taxon>
        <taxon>Lachnospiraceae</taxon>
    </lineage>
</organism>
<dbReference type="Pfam" id="PF00672">
    <property type="entry name" value="HAMP"/>
    <property type="match status" value="1"/>
</dbReference>
<evidence type="ECO:0000256" key="1">
    <source>
        <dbReference type="ARBA" id="ARBA00004651"/>
    </source>
</evidence>
<dbReference type="InterPro" id="IPR033479">
    <property type="entry name" value="dCache_1"/>
</dbReference>
<dbReference type="InterPro" id="IPR050469">
    <property type="entry name" value="Diguanylate_Cyclase"/>
</dbReference>
<dbReference type="SUPFAM" id="SSF158472">
    <property type="entry name" value="HAMP domain-like"/>
    <property type="match status" value="1"/>
</dbReference>
<dbReference type="Proteomes" id="UP000199820">
    <property type="component" value="Unassembled WGS sequence"/>
</dbReference>
<evidence type="ECO:0000259" key="8">
    <source>
        <dbReference type="PROSITE" id="PS50887"/>
    </source>
</evidence>
<reference evidence="9 10" key="1">
    <citation type="submission" date="2016-10" db="EMBL/GenBank/DDBJ databases">
        <authorList>
            <person name="de Groot N.N."/>
        </authorList>
    </citation>
    <scope>NUCLEOTIDE SEQUENCE [LARGE SCALE GENOMIC DNA]</scope>
    <source>
        <strain evidence="9 10">KH1P1</strain>
    </source>
</reference>
<dbReference type="Gene3D" id="3.30.450.20">
    <property type="entry name" value="PAS domain"/>
    <property type="match status" value="1"/>
</dbReference>
<evidence type="ECO:0000256" key="4">
    <source>
        <dbReference type="ARBA" id="ARBA00022989"/>
    </source>
</evidence>
<dbReference type="InterPro" id="IPR043128">
    <property type="entry name" value="Rev_trsase/Diguanyl_cyclase"/>
</dbReference>
<feature type="domain" description="HAMP" evidence="7">
    <location>
        <begin position="319"/>
        <end position="371"/>
    </location>
</feature>
<dbReference type="AlphaFoldDB" id="A0A1I0HLT3"/>
<name>A0A1I0HLT3_9FIRM</name>
<dbReference type="SMART" id="SM00267">
    <property type="entry name" value="GGDEF"/>
    <property type="match status" value="1"/>
</dbReference>
<keyword evidence="3 6" id="KW-0812">Transmembrane</keyword>
<evidence type="ECO:0000256" key="5">
    <source>
        <dbReference type="ARBA" id="ARBA00023136"/>
    </source>
</evidence>
<dbReference type="InterPro" id="IPR003660">
    <property type="entry name" value="HAMP_dom"/>
</dbReference>
<dbReference type="CDD" id="cd06225">
    <property type="entry name" value="HAMP"/>
    <property type="match status" value="1"/>
</dbReference>